<dbReference type="GeneTree" id="ENSGT00940000154393"/>
<dbReference type="Ensembl" id="ENSPKIT00000035285.1">
    <property type="protein sequence ID" value="ENSPKIP00000011145.1"/>
    <property type="gene ID" value="ENSPKIG00000025570.1"/>
</dbReference>
<name>A0A3B3QZS9_9TELE</name>
<evidence type="ECO:0008006" key="3">
    <source>
        <dbReference type="Google" id="ProtNLM"/>
    </source>
</evidence>
<keyword evidence="2" id="KW-1185">Reference proteome</keyword>
<accession>A0A3B3QZS9</accession>
<dbReference type="AlphaFoldDB" id="A0A3B3QZS9"/>
<dbReference type="InterPro" id="IPR052986">
    <property type="entry name" value="VLIG_GTPase"/>
</dbReference>
<reference evidence="1" key="1">
    <citation type="submission" date="2025-08" db="UniProtKB">
        <authorList>
            <consortium name="Ensembl"/>
        </authorList>
    </citation>
    <scope>IDENTIFICATION</scope>
</reference>
<proteinExistence type="predicted"/>
<evidence type="ECO:0000313" key="2">
    <source>
        <dbReference type="Proteomes" id="UP000261540"/>
    </source>
</evidence>
<dbReference type="Proteomes" id="UP000261540">
    <property type="component" value="Unplaced"/>
</dbReference>
<dbReference type="PANTHER" id="PTHR14819:SF5">
    <property type="entry name" value="INTERFERON-INDUCED VERY LARGE GTPASE 1"/>
    <property type="match status" value="1"/>
</dbReference>
<dbReference type="PANTHER" id="PTHR14819">
    <property type="entry name" value="GTP-BINDING"/>
    <property type="match status" value="1"/>
</dbReference>
<organism evidence="1 2">
    <name type="scientific">Paramormyrops kingsleyae</name>
    <dbReference type="NCBI Taxonomy" id="1676925"/>
    <lineage>
        <taxon>Eukaryota</taxon>
        <taxon>Metazoa</taxon>
        <taxon>Chordata</taxon>
        <taxon>Craniata</taxon>
        <taxon>Vertebrata</taxon>
        <taxon>Euteleostomi</taxon>
        <taxon>Actinopterygii</taxon>
        <taxon>Neopterygii</taxon>
        <taxon>Teleostei</taxon>
        <taxon>Osteoglossocephala</taxon>
        <taxon>Osteoglossomorpha</taxon>
        <taxon>Osteoglossiformes</taxon>
        <taxon>Mormyridae</taxon>
        <taxon>Paramormyrops</taxon>
    </lineage>
</organism>
<reference evidence="1" key="2">
    <citation type="submission" date="2025-09" db="UniProtKB">
        <authorList>
            <consortium name="Ensembl"/>
        </authorList>
    </citation>
    <scope>IDENTIFICATION</scope>
</reference>
<sequence>MSQEQYFQMFQNYCKGANSVTIFAKFLFKNILPAVEEAIYNQIKLHIIDSMKCNNPAFSGNRCNLENHILRYLAMQKNFEFYDEYIHNPKSYFKRFIGEHVEIFCKDYKKLQEMFRGRLEEIKLCILRICTEVSEEVNLKNGNASMWLDHYCKKLGAHMVINRESLTSIQDENISDTKFLKDMIAKYLEEVVKSENMKKVDASSQHLHLLKQKTTEILFKQLEGCWAQCPFCKAICTNTITNHSGDHRVQFHRSGAIGHFCYHETDEFSIDFCTTKVCSDRTFRSCSSGNYIPYKSYRDGGDPYDKWMISSSRPLFRWISTYRHSSPAPRRCKMPWRLCWRGRSFVGQRPPGSCQGGGEAGGCW</sequence>
<evidence type="ECO:0000313" key="1">
    <source>
        <dbReference type="Ensembl" id="ENSPKIP00000011145.1"/>
    </source>
</evidence>
<protein>
    <recommendedName>
        <fullName evidence="3">Interferon-induced very large GTPase 1</fullName>
    </recommendedName>
</protein>